<accession>A0A6J5P5D6</accession>
<evidence type="ECO:0000313" key="1">
    <source>
        <dbReference type="EMBL" id="CAB4166703.1"/>
    </source>
</evidence>
<dbReference type="EMBL" id="LR796789">
    <property type="protein sequence ID" value="CAB4166703.1"/>
    <property type="molecule type" value="Genomic_DNA"/>
</dbReference>
<organism evidence="1">
    <name type="scientific">uncultured Caudovirales phage</name>
    <dbReference type="NCBI Taxonomy" id="2100421"/>
    <lineage>
        <taxon>Viruses</taxon>
        <taxon>Duplodnaviria</taxon>
        <taxon>Heunggongvirae</taxon>
        <taxon>Uroviricota</taxon>
        <taxon>Caudoviricetes</taxon>
        <taxon>Peduoviridae</taxon>
        <taxon>Maltschvirus</taxon>
        <taxon>Maltschvirus maltsch</taxon>
    </lineage>
</organism>
<protein>
    <submittedName>
        <fullName evidence="1">Uncharacterized protein</fullName>
    </submittedName>
</protein>
<name>A0A6J5P5D6_9CAUD</name>
<sequence length="63" mass="7169">MSDQMKALVFSNADATPKNVTIYTIKECVEDIMVWYGSHFAGDRYTVTFDGRNIPIDHNGWPT</sequence>
<reference evidence="1" key="1">
    <citation type="submission" date="2020-04" db="EMBL/GenBank/DDBJ databases">
        <authorList>
            <person name="Chiriac C."/>
            <person name="Salcher M."/>
            <person name="Ghai R."/>
            <person name="Kavagutti S V."/>
        </authorList>
    </citation>
    <scope>NUCLEOTIDE SEQUENCE</scope>
</reference>
<proteinExistence type="predicted"/>
<gene>
    <name evidence="1" type="ORF">UFOVP847_46</name>
</gene>